<sequence length="565" mass="60308">MPAIVTSAMAERCHRKITDENTTNDRHAIALYNAARFYVALGDKEHDATLKSVAYDAAVSDLLESRDRAADTNTAFINPWQRGDKRSQAAQMASNRFFLANRSYLLGKAYLELGKLNGARACAGREQCFEKAAAELEHDAAARAAGTLRDDYFYLRASVYLAWGQFTLARRDLELLKDSPTYGAPAVQALGEMFIADAKRQLVPPLSLGGIAGARASYQAALSLSAESIQGQLGLAETYMLEARIAGEQSDRRTRYGDAAREFGRAISMAGSHDQAPDRLRALEGRGTALLELARLGVVPALDGAISDLKAAAELDPGIGGAPAMLMLARSLIDAKRESEADIAYAEAERRFGADPRASLARGEHAFARGKQLYARADHAGARAQFQQALAEMVWQDGRADAYFFLSAIDLLTAQNAIADADAAKTAGGGISPYWEQACLARIAAGGVVIRSKAAMANCAGNDLLLGLFYLRHAQLMPTVGAANESRRLAQDAFIRARTAGGSILTSPMPETLLIADLAAFGSGVALSCSSAAGLNVSVDLDVAKLEKAKSFFQLHRVHACVASD</sequence>
<dbReference type="AlphaFoldDB" id="A0A380T9K0"/>
<name>A0A380T9K0_9ZZZZ</name>
<dbReference type="EMBL" id="UIDG01000001">
    <property type="protein sequence ID" value="SUS03328.1"/>
    <property type="molecule type" value="Genomic_DNA"/>
</dbReference>
<dbReference type="Gene3D" id="1.25.40.10">
    <property type="entry name" value="Tetratricopeptide repeat domain"/>
    <property type="match status" value="1"/>
</dbReference>
<reference evidence="1" key="1">
    <citation type="submission" date="2018-07" db="EMBL/GenBank/DDBJ databases">
        <authorList>
            <person name="Quirk P.G."/>
            <person name="Krulwich T.A."/>
        </authorList>
    </citation>
    <scope>NUCLEOTIDE SEQUENCE</scope>
</reference>
<organism evidence="1">
    <name type="scientific">metagenome</name>
    <dbReference type="NCBI Taxonomy" id="256318"/>
    <lineage>
        <taxon>unclassified sequences</taxon>
        <taxon>metagenomes</taxon>
    </lineage>
</organism>
<gene>
    <name evidence="1" type="ORF">DF3PB_10080</name>
</gene>
<dbReference type="InterPro" id="IPR011990">
    <property type="entry name" value="TPR-like_helical_dom_sf"/>
</dbReference>
<evidence type="ECO:0000313" key="1">
    <source>
        <dbReference type="EMBL" id="SUS03328.1"/>
    </source>
</evidence>
<accession>A0A380T9K0</accession>
<protein>
    <submittedName>
        <fullName evidence="1">Uncharacterized protein</fullName>
    </submittedName>
</protein>
<proteinExistence type="predicted"/>
<dbReference type="SUPFAM" id="SSF48452">
    <property type="entry name" value="TPR-like"/>
    <property type="match status" value="1"/>
</dbReference>